<dbReference type="Proteomes" id="UP001589646">
    <property type="component" value="Unassembled WGS sequence"/>
</dbReference>
<feature type="transmembrane region" description="Helical" evidence="2">
    <location>
        <begin position="74"/>
        <end position="96"/>
    </location>
</feature>
<protein>
    <recommendedName>
        <fullName evidence="5">Septum formation initiator family protein</fullName>
    </recommendedName>
</protein>
<feature type="region of interest" description="Disordered" evidence="1">
    <location>
        <begin position="121"/>
        <end position="157"/>
    </location>
</feature>
<evidence type="ECO:0008006" key="5">
    <source>
        <dbReference type="Google" id="ProtNLM"/>
    </source>
</evidence>
<reference evidence="3 4" key="1">
    <citation type="submission" date="2024-09" db="EMBL/GenBank/DDBJ databases">
        <authorList>
            <person name="Sun Q."/>
            <person name="Mori K."/>
        </authorList>
    </citation>
    <scope>NUCLEOTIDE SEQUENCE [LARGE SCALE GENOMIC DNA]</scope>
    <source>
        <strain evidence="3 4">JCM 3323</strain>
    </source>
</reference>
<feature type="compositionally biased region" description="Basic and acidic residues" evidence="1">
    <location>
        <begin position="121"/>
        <end position="145"/>
    </location>
</feature>
<keyword evidence="2" id="KW-1133">Transmembrane helix</keyword>
<evidence type="ECO:0000313" key="3">
    <source>
        <dbReference type="EMBL" id="MFB9530822.1"/>
    </source>
</evidence>
<keyword evidence="4" id="KW-1185">Reference proteome</keyword>
<keyword evidence="2" id="KW-0812">Transmembrane</keyword>
<feature type="region of interest" description="Disordered" evidence="1">
    <location>
        <begin position="1"/>
        <end position="69"/>
    </location>
</feature>
<evidence type="ECO:0000256" key="2">
    <source>
        <dbReference type="SAM" id="Phobius"/>
    </source>
</evidence>
<accession>A0ABV5Q5R8</accession>
<proteinExistence type="predicted"/>
<gene>
    <name evidence="3" type="ORF">ACFFRN_29865</name>
</gene>
<organism evidence="3 4">
    <name type="scientific">Nonomuraea roseola</name>
    <dbReference type="NCBI Taxonomy" id="46179"/>
    <lineage>
        <taxon>Bacteria</taxon>
        <taxon>Bacillati</taxon>
        <taxon>Actinomycetota</taxon>
        <taxon>Actinomycetes</taxon>
        <taxon>Streptosporangiales</taxon>
        <taxon>Streptosporangiaceae</taxon>
        <taxon>Nonomuraea</taxon>
    </lineage>
</organism>
<sequence length="157" mass="17051">MLTSTEQEIRRGAPARAGAPKTAPARTGARRPSAPAAERTATRPSAAHTRPAEATAAKPARVRRPMSRKQRAPFVLLVVGLLCGGLISLLLLNTVLNRDSFTQDTLREETAQLQRENEALRQANAKKEQPAQLARDAELQGEKWDPTVGSIEVGQDR</sequence>
<name>A0ABV5Q5R8_9ACTN</name>
<keyword evidence="2" id="KW-0472">Membrane</keyword>
<dbReference type="EMBL" id="JBHMCE010000009">
    <property type="protein sequence ID" value="MFB9530822.1"/>
    <property type="molecule type" value="Genomic_DNA"/>
</dbReference>
<feature type="compositionally biased region" description="Low complexity" evidence="1">
    <location>
        <begin position="12"/>
        <end position="37"/>
    </location>
</feature>
<evidence type="ECO:0000313" key="4">
    <source>
        <dbReference type="Proteomes" id="UP001589646"/>
    </source>
</evidence>
<feature type="compositionally biased region" description="Basic residues" evidence="1">
    <location>
        <begin position="60"/>
        <end position="69"/>
    </location>
</feature>
<evidence type="ECO:0000256" key="1">
    <source>
        <dbReference type="SAM" id="MobiDB-lite"/>
    </source>
</evidence>
<comment type="caution">
    <text evidence="3">The sequence shown here is derived from an EMBL/GenBank/DDBJ whole genome shotgun (WGS) entry which is preliminary data.</text>
</comment>
<feature type="compositionally biased region" description="Low complexity" evidence="1">
    <location>
        <begin position="46"/>
        <end position="57"/>
    </location>
</feature>